<keyword evidence="1" id="KW-1133">Transmembrane helix</keyword>
<sequence>MTNNVPQDLKKYLDPRLNVKEYLHYFIFFVIALGLLIYGYLISIGNAPEFLFLKQNESKYQFFIFVTVIYCRGSANRYQRYQKSKKFIYL</sequence>
<name>A0AAU9DBP2_9LACO</name>
<evidence type="ECO:0000313" key="2">
    <source>
        <dbReference type="EMBL" id="BDR58232.1"/>
    </source>
</evidence>
<keyword evidence="1" id="KW-0472">Membrane</keyword>
<dbReference type="KEGG" id="xap:XA3_06730"/>
<protein>
    <submittedName>
        <fullName evidence="2">Uncharacterized protein</fullName>
    </submittedName>
</protein>
<keyword evidence="3" id="KW-1185">Reference proteome</keyword>
<dbReference type="Proteomes" id="UP001321861">
    <property type="component" value="Chromosome"/>
</dbReference>
<feature type="transmembrane region" description="Helical" evidence="1">
    <location>
        <begin position="21"/>
        <end position="40"/>
    </location>
</feature>
<accession>A0AAU9DBP2</accession>
<gene>
    <name evidence="2" type="ORF">XA3_06730</name>
</gene>
<feature type="transmembrane region" description="Helical" evidence="1">
    <location>
        <begin position="60"/>
        <end position="78"/>
    </location>
</feature>
<keyword evidence="1" id="KW-0812">Transmembrane</keyword>
<organism evidence="2 3">
    <name type="scientific">Xylocopilactobacillus apicola</name>
    <dbReference type="NCBI Taxonomy" id="2932184"/>
    <lineage>
        <taxon>Bacteria</taxon>
        <taxon>Bacillati</taxon>
        <taxon>Bacillota</taxon>
        <taxon>Bacilli</taxon>
        <taxon>Lactobacillales</taxon>
        <taxon>Lactobacillaceae</taxon>
        <taxon>Xylocopilactobacillus</taxon>
    </lineage>
</organism>
<evidence type="ECO:0000313" key="3">
    <source>
        <dbReference type="Proteomes" id="UP001321861"/>
    </source>
</evidence>
<proteinExistence type="predicted"/>
<reference evidence="2 3" key="1">
    <citation type="journal article" date="2023" name="Microbiol. Spectr.">
        <title>Symbiosis of Carpenter Bees with Uncharacterized Lactic Acid Bacteria Showing NAD Auxotrophy.</title>
        <authorList>
            <person name="Kawasaki S."/>
            <person name="Ozawa K."/>
            <person name="Mori T."/>
            <person name="Yamamoto A."/>
            <person name="Ito M."/>
            <person name="Ohkuma M."/>
            <person name="Sakamoto M."/>
            <person name="Matsutani M."/>
        </authorList>
    </citation>
    <scope>NUCLEOTIDE SEQUENCE [LARGE SCALE GENOMIC DNA]</scope>
    <source>
        <strain evidence="2 3">XA3</strain>
    </source>
</reference>
<dbReference type="AlphaFoldDB" id="A0AAU9DBP2"/>
<evidence type="ECO:0000256" key="1">
    <source>
        <dbReference type="SAM" id="Phobius"/>
    </source>
</evidence>
<dbReference type="EMBL" id="AP026802">
    <property type="protein sequence ID" value="BDR58232.1"/>
    <property type="molecule type" value="Genomic_DNA"/>
</dbReference>